<dbReference type="InterPro" id="IPR001680">
    <property type="entry name" value="WD40_rpt"/>
</dbReference>
<sequence length="383" mass="42929">MSPHAEAVVMGSGSSRSTSLRKVCSDHCGGVNWLSLSPDGSYLLTCSEDWTARLWSTSDQRCCMLFQGHENYITSCHLENDAAYTCSADHSVRRWDLTTGGCTAVFKGHSSIVNKVLVTRGCLFSVSYDRTARCWSVETGRQLQEFRGHRNCVLALTHFSSQDLLPEPESDSEQVRDFLVTGSTDCTLKLWLVSDGRCYRTLRGHSGAILCLALDTANKALFSGSTDCTVRRWDLATGEQTKVFREHQGSVICLELVSPHFYSGSADRTVKCWLLDSGKCVRTYQSHKRTVSAIRYHSGICKCVWIHNQLLYTVSHDGTLRVWDVRSVLEQDKETPRKDSQKGSLTRLCNNKVGCMWGSQPQRTERSSQAERELGEQESIELV</sequence>
<dbReference type="PROSITE" id="PS50294">
    <property type="entry name" value="WD_REPEATS_REGION"/>
    <property type="match status" value="2"/>
</dbReference>
<evidence type="ECO:0000256" key="4">
    <source>
        <dbReference type="SAM" id="MobiDB-lite"/>
    </source>
</evidence>
<feature type="compositionally biased region" description="Basic and acidic residues" evidence="4">
    <location>
        <begin position="363"/>
        <end position="375"/>
    </location>
</feature>
<keyword evidence="2" id="KW-0677">Repeat</keyword>
<evidence type="ECO:0000256" key="1">
    <source>
        <dbReference type="ARBA" id="ARBA00022574"/>
    </source>
</evidence>
<evidence type="ECO:0000313" key="5">
    <source>
        <dbReference type="EMBL" id="RXM96874.1"/>
    </source>
</evidence>
<evidence type="ECO:0000256" key="2">
    <source>
        <dbReference type="ARBA" id="ARBA00022737"/>
    </source>
</evidence>
<feature type="repeat" description="WD" evidence="3">
    <location>
        <begin position="284"/>
        <end position="327"/>
    </location>
</feature>
<dbReference type="InterPro" id="IPR020472">
    <property type="entry name" value="WD40_PAC1"/>
</dbReference>
<dbReference type="AlphaFoldDB" id="A0A662YJF2"/>
<dbReference type="Pfam" id="PF00400">
    <property type="entry name" value="WD40"/>
    <property type="match status" value="7"/>
</dbReference>
<keyword evidence="1 3" id="KW-0853">WD repeat</keyword>
<reference evidence="5 6" key="1">
    <citation type="submission" date="2019-01" db="EMBL/GenBank/DDBJ databases">
        <title>Draft Genome and Complete Hox-Cluster Characterization of the Sterlet Sturgeon (Acipenser ruthenus).</title>
        <authorList>
            <person name="Wei Q."/>
        </authorList>
    </citation>
    <scope>NUCLEOTIDE SEQUENCE [LARGE SCALE GENOMIC DNA]</scope>
    <source>
        <strain evidence="5">WHYD16114868_AA</strain>
        <tissue evidence="5">Blood</tissue>
    </source>
</reference>
<dbReference type="InterPro" id="IPR044715">
    <property type="entry name" value="WDR86-like"/>
</dbReference>
<accession>A0A662YJF2</accession>
<dbReference type="Gene3D" id="2.130.10.10">
    <property type="entry name" value="YVTN repeat-like/Quinoprotein amine dehydrogenase"/>
    <property type="match status" value="2"/>
</dbReference>
<dbReference type="SMART" id="SM00320">
    <property type="entry name" value="WD40"/>
    <property type="match status" value="7"/>
</dbReference>
<dbReference type="PANTHER" id="PTHR44489">
    <property type="match status" value="1"/>
</dbReference>
<evidence type="ECO:0000313" key="6">
    <source>
        <dbReference type="Proteomes" id="UP000289886"/>
    </source>
</evidence>
<dbReference type="Proteomes" id="UP000289886">
    <property type="component" value="Unassembled WGS sequence"/>
</dbReference>
<protein>
    <submittedName>
        <fullName evidence="5">WD repeat-containing protein 86</fullName>
    </submittedName>
</protein>
<gene>
    <name evidence="5" type="ORF">EOD39_15128</name>
</gene>
<feature type="repeat" description="WD" evidence="3">
    <location>
        <begin position="202"/>
        <end position="243"/>
    </location>
</feature>
<dbReference type="InterPro" id="IPR019775">
    <property type="entry name" value="WD40_repeat_CS"/>
</dbReference>
<comment type="caution">
    <text evidence="5">The sequence shown here is derived from an EMBL/GenBank/DDBJ whole genome shotgun (WGS) entry which is preliminary data.</text>
</comment>
<organism evidence="5 6">
    <name type="scientific">Acipenser ruthenus</name>
    <name type="common">Sterlet sturgeon</name>
    <dbReference type="NCBI Taxonomy" id="7906"/>
    <lineage>
        <taxon>Eukaryota</taxon>
        <taxon>Metazoa</taxon>
        <taxon>Chordata</taxon>
        <taxon>Craniata</taxon>
        <taxon>Vertebrata</taxon>
        <taxon>Euteleostomi</taxon>
        <taxon>Actinopterygii</taxon>
        <taxon>Chondrostei</taxon>
        <taxon>Acipenseriformes</taxon>
        <taxon>Acipenseridae</taxon>
        <taxon>Acipenser</taxon>
    </lineage>
</organism>
<dbReference type="PROSITE" id="PS00678">
    <property type="entry name" value="WD_REPEATS_1"/>
    <property type="match status" value="1"/>
</dbReference>
<keyword evidence="6" id="KW-1185">Reference proteome</keyword>
<feature type="repeat" description="WD" evidence="3">
    <location>
        <begin position="24"/>
        <end position="65"/>
    </location>
</feature>
<feature type="repeat" description="WD" evidence="3">
    <location>
        <begin position="66"/>
        <end position="105"/>
    </location>
</feature>
<dbReference type="PRINTS" id="PR00320">
    <property type="entry name" value="GPROTEINBRPT"/>
</dbReference>
<evidence type="ECO:0000256" key="3">
    <source>
        <dbReference type="PROSITE-ProRule" id="PRU00221"/>
    </source>
</evidence>
<dbReference type="CDD" id="cd00200">
    <property type="entry name" value="WD40"/>
    <property type="match status" value="1"/>
</dbReference>
<name>A0A662YJF2_ACIRT</name>
<dbReference type="InterPro" id="IPR015943">
    <property type="entry name" value="WD40/YVTN_repeat-like_dom_sf"/>
</dbReference>
<dbReference type="PANTHER" id="PTHR44489:SF11">
    <property type="entry name" value="WD REPEAT DOMAIN 86"/>
    <property type="match status" value="1"/>
</dbReference>
<dbReference type="InterPro" id="IPR036322">
    <property type="entry name" value="WD40_repeat_dom_sf"/>
</dbReference>
<feature type="repeat" description="WD" evidence="3">
    <location>
        <begin position="244"/>
        <end position="283"/>
    </location>
</feature>
<feature type="repeat" description="WD" evidence="3">
    <location>
        <begin position="106"/>
        <end position="145"/>
    </location>
</feature>
<feature type="region of interest" description="Disordered" evidence="4">
    <location>
        <begin position="359"/>
        <end position="383"/>
    </location>
</feature>
<dbReference type="EMBL" id="SCEB01001390">
    <property type="protein sequence ID" value="RXM96874.1"/>
    <property type="molecule type" value="Genomic_DNA"/>
</dbReference>
<dbReference type="PROSITE" id="PS50082">
    <property type="entry name" value="WD_REPEATS_2"/>
    <property type="match status" value="6"/>
</dbReference>
<proteinExistence type="predicted"/>
<dbReference type="SUPFAM" id="SSF50978">
    <property type="entry name" value="WD40 repeat-like"/>
    <property type="match status" value="1"/>
</dbReference>